<dbReference type="Proteomes" id="UP001341281">
    <property type="component" value="Chromosome 06"/>
</dbReference>
<dbReference type="EMBL" id="CP144750">
    <property type="protein sequence ID" value="WVZ81633.1"/>
    <property type="molecule type" value="Genomic_DNA"/>
</dbReference>
<dbReference type="EMBL" id="CP144750">
    <property type="protein sequence ID" value="WVZ81655.1"/>
    <property type="molecule type" value="Genomic_DNA"/>
</dbReference>
<gene>
    <name evidence="1" type="ORF">U9M48_028988</name>
    <name evidence="2" type="ORF">U9M48_029009</name>
</gene>
<evidence type="ECO:0000313" key="2">
    <source>
        <dbReference type="EMBL" id="WVZ81655.1"/>
    </source>
</evidence>
<keyword evidence="3" id="KW-1185">Reference proteome</keyword>
<dbReference type="AlphaFoldDB" id="A0AAQ3X2B2"/>
<name>A0AAQ3X2B2_PASNO</name>
<sequence length="90" mass="10084">MRFRSCGLLVGARFKERAFADQKPVHDQATGQTSRIAVQDSIICRTEGADINCSQAVKADLQNKWLNPTLHANLHLHHRVKQSAKSMLNC</sequence>
<reference evidence="2 3" key="1">
    <citation type="submission" date="2024-02" db="EMBL/GenBank/DDBJ databases">
        <title>High-quality chromosome-scale genome assembly of Pensacola bahiagrass (Paspalum notatum Flugge var. saurae).</title>
        <authorList>
            <person name="Vega J.M."/>
            <person name="Podio M."/>
            <person name="Orjuela J."/>
            <person name="Siena L.A."/>
            <person name="Pessino S.C."/>
            <person name="Combes M.C."/>
            <person name="Mariac C."/>
            <person name="Albertini E."/>
            <person name="Pupilli F."/>
            <person name="Ortiz J.P.A."/>
            <person name="Leblanc O."/>
        </authorList>
    </citation>
    <scope>NUCLEOTIDE SEQUENCE [LARGE SCALE GENOMIC DNA]</scope>
    <source>
        <strain evidence="2">R1</strain>
        <tissue evidence="2">Leaf</tissue>
    </source>
</reference>
<proteinExistence type="predicted"/>
<organism evidence="2 3">
    <name type="scientific">Paspalum notatum var. saurae</name>
    <dbReference type="NCBI Taxonomy" id="547442"/>
    <lineage>
        <taxon>Eukaryota</taxon>
        <taxon>Viridiplantae</taxon>
        <taxon>Streptophyta</taxon>
        <taxon>Embryophyta</taxon>
        <taxon>Tracheophyta</taxon>
        <taxon>Spermatophyta</taxon>
        <taxon>Magnoliopsida</taxon>
        <taxon>Liliopsida</taxon>
        <taxon>Poales</taxon>
        <taxon>Poaceae</taxon>
        <taxon>PACMAD clade</taxon>
        <taxon>Panicoideae</taxon>
        <taxon>Andropogonodae</taxon>
        <taxon>Paspaleae</taxon>
        <taxon>Paspalinae</taxon>
        <taxon>Paspalum</taxon>
    </lineage>
</organism>
<evidence type="ECO:0000313" key="3">
    <source>
        <dbReference type="Proteomes" id="UP001341281"/>
    </source>
</evidence>
<protein>
    <submittedName>
        <fullName evidence="2">Uncharacterized protein</fullName>
    </submittedName>
</protein>
<evidence type="ECO:0000313" key="1">
    <source>
        <dbReference type="EMBL" id="WVZ81633.1"/>
    </source>
</evidence>
<accession>A0AAQ3X2B2</accession>